<gene>
    <name evidence="3" type="ORF">GJ654_06425</name>
</gene>
<dbReference type="EMBL" id="WNKS01000004">
    <property type="protein sequence ID" value="MTV30627.1"/>
    <property type="molecule type" value="Genomic_DNA"/>
</dbReference>
<dbReference type="RefSeq" id="WP_155445321.1">
    <property type="nucleotide sequence ID" value="NZ_JAOQNR010000005.1"/>
</dbReference>
<proteinExistence type="predicted"/>
<dbReference type="AlphaFoldDB" id="A0A6N8DJT1"/>
<protein>
    <recommendedName>
        <fullName evidence="5">TonB C-terminal domain-containing protein</fullName>
    </recommendedName>
</protein>
<keyword evidence="2" id="KW-0732">Signal</keyword>
<name>A0A6N8DJT1_RHOAC</name>
<feature type="signal peptide" evidence="2">
    <location>
        <begin position="1"/>
        <end position="31"/>
    </location>
</feature>
<feature type="chain" id="PRO_5026678462" description="TonB C-terminal domain-containing protein" evidence="2">
    <location>
        <begin position="32"/>
        <end position="214"/>
    </location>
</feature>
<evidence type="ECO:0000313" key="3">
    <source>
        <dbReference type="EMBL" id="MTV30627.1"/>
    </source>
</evidence>
<evidence type="ECO:0000313" key="4">
    <source>
        <dbReference type="Proteomes" id="UP000439113"/>
    </source>
</evidence>
<organism evidence="3 4">
    <name type="scientific">Rhodoblastus acidophilus</name>
    <name type="common">Rhodopseudomonas acidophila</name>
    <dbReference type="NCBI Taxonomy" id="1074"/>
    <lineage>
        <taxon>Bacteria</taxon>
        <taxon>Pseudomonadati</taxon>
        <taxon>Pseudomonadota</taxon>
        <taxon>Alphaproteobacteria</taxon>
        <taxon>Hyphomicrobiales</taxon>
        <taxon>Rhodoblastaceae</taxon>
        <taxon>Rhodoblastus</taxon>
    </lineage>
</organism>
<feature type="compositionally biased region" description="Pro residues" evidence="1">
    <location>
        <begin position="36"/>
        <end position="72"/>
    </location>
</feature>
<evidence type="ECO:0008006" key="5">
    <source>
        <dbReference type="Google" id="ProtNLM"/>
    </source>
</evidence>
<evidence type="ECO:0000256" key="2">
    <source>
        <dbReference type="SAM" id="SignalP"/>
    </source>
</evidence>
<reference evidence="3 4" key="1">
    <citation type="submission" date="2019-11" db="EMBL/GenBank/DDBJ databases">
        <title>Whole-genome sequence of a Rhodoblastus acidophilus DSM 142.</title>
        <authorList>
            <person name="Kyndt J.A."/>
            <person name="Meyer T.E."/>
        </authorList>
    </citation>
    <scope>NUCLEOTIDE SEQUENCE [LARGE SCALE GENOMIC DNA]</scope>
    <source>
        <strain evidence="3 4">DSM 142</strain>
    </source>
</reference>
<feature type="region of interest" description="Disordered" evidence="1">
    <location>
        <begin position="36"/>
        <end position="88"/>
    </location>
</feature>
<comment type="caution">
    <text evidence="3">The sequence shown here is derived from an EMBL/GenBank/DDBJ whole genome shotgun (WGS) entry which is preliminary data.</text>
</comment>
<evidence type="ECO:0000256" key="1">
    <source>
        <dbReference type="SAM" id="MobiDB-lite"/>
    </source>
</evidence>
<dbReference type="OrthoDB" id="7997311at2"/>
<accession>A0A6N8DJT1</accession>
<sequence>MSPSKKHFWRRLRGGIALGLIPALLATPARAGNPDFPYPPPVAPYQPQILPPPPPPTLYKPLPPTKYEPSPSPALRAPSGGGGGGATYFPGGMTMTATKILHEDRDKDAARSNAVIGRPRQAVDHLATCWSPPLPPKGETVEITIKFSFNSRGEVSGTPRTTYVKASGSSRDAVRASILDAIKTCSPLNFSKSMAASAAGYPITVRFIGRRADD</sequence>
<dbReference type="Proteomes" id="UP000439113">
    <property type="component" value="Unassembled WGS sequence"/>
</dbReference>